<sequence length="177" mass="19806">MFGLWTDVGELTRGGRRLVGGLLLLYVLAVGLMCFSPQIDISGIETPGIHYYGRVPVLLMPLNSLVRFGDVSSLGQLVWIFCQNAMNILLLFPLVFLALWLFPEIRSWEKSGLLALALSLCIECGQVLLDVLFDFNRVFEVDDLWTNTLGGLIAYLLYSGLHKRIKKILQSNANESL</sequence>
<feature type="transmembrane region" description="Helical" evidence="1">
    <location>
        <begin position="144"/>
        <end position="161"/>
    </location>
</feature>
<feature type="transmembrane region" description="Helical" evidence="1">
    <location>
        <begin position="77"/>
        <end position="101"/>
    </location>
</feature>
<dbReference type="Pfam" id="PF04892">
    <property type="entry name" value="VanZ"/>
    <property type="match status" value="1"/>
</dbReference>
<evidence type="ECO:0000313" key="3">
    <source>
        <dbReference type="EMBL" id="MFC3928442.1"/>
    </source>
</evidence>
<dbReference type="PANTHER" id="PTHR36834:SF2">
    <property type="entry name" value="MEMBRANE PROTEIN"/>
    <property type="match status" value="1"/>
</dbReference>
<dbReference type="InterPro" id="IPR006976">
    <property type="entry name" value="VanZ-like"/>
</dbReference>
<feature type="transmembrane region" description="Helical" evidence="1">
    <location>
        <begin position="113"/>
        <end position="132"/>
    </location>
</feature>
<proteinExistence type="predicted"/>
<evidence type="ECO:0000256" key="1">
    <source>
        <dbReference type="SAM" id="Phobius"/>
    </source>
</evidence>
<dbReference type="RefSeq" id="WP_380427103.1">
    <property type="nucleotide sequence ID" value="NZ_JBHRZV010000049.1"/>
</dbReference>
<keyword evidence="1" id="KW-1133">Transmembrane helix</keyword>
<feature type="transmembrane region" description="Helical" evidence="1">
    <location>
        <begin position="18"/>
        <end position="39"/>
    </location>
</feature>
<keyword evidence="1" id="KW-0812">Transmembrane</keyword>
<dbReference type="InterPro" id="IPR053150">
    <property type="entry name" value="Teicoplanin_resist-assoc"/>
</dbReference>
<accession>A0ABV8CWI8</accession>
<evidence type="ECO:0000259" key="2">
    <source>
        <dbReference type="Pfam" id="PF04892"/>
    </source>
</evidence>
<protein>
    <submittedName>
        <fullName evidence="3">VanZ family protein</fullName>
    </submittedName>
</protein>
<dbReference type="Proteomes" id="UP001595807">
    <property type="component" value="Unassembled WGS sequence"/>
</dbReference>
<feature type="domain" description="VanZ-like" evidence="2">
    <location>
        <begin position="24"/>
        <end position="159"/>
    </location>
</feature>
<reference evidence="4" key="1">
    <citation type="journal article" date="2019" name="Int. J. Syst. Evol. Microbiol.">
        <title>The Global Catalogue of Microorganisms (GCM) 10K type strain sequencing project: providing services to taxonomists for standard genome sequencing and annotation.</title>
        <authorList>
            <consortium name="The Broad Institute Genomics Platform"/>
            <consortium name="The Broad Institute Genome Sequencing Center for Infectious Disease"/>
            <person name="Wu L."/>
            <person name="Ma J."/>
        </authorList>
    </citation>
    <scope>NUCLEOTIDE SEQUENCE [LARGE SCALE GENOMIC DNA]</scope>
    <source>
        <strain evidence="4">CCUG 67170</strain>
    </source>
</reference>
<dbReference type="PANTHER" id="PTHR36834">
    <property type="entry name" value="MEMBRANE PROTEIN-RELATED"/>
    <property type="match status" value="1"/>
</dbReference>
<name>A0ABV8CWI8_9STRE</name>
<keyword evidence="1" id="KW-0472">Membrane</keyword>
<evidence type="ECO:0000313" key="4">
    <source>
        <dbReference type="Proteomes" id="UP001595807"/>
    </source>
</evidence>
<dbReference type="EMBL" id="JBHRZV010000049">
    <property type="protein sequence ID" value="MFC3928442.1"/>
    <property type="molecule type" value="Genomic_DNA"/>
</dbReference>
<comment type="caution">
    <text evidence="3">The sequence shown here is derived from an EMBL/GenBank/DDBJ whole genome shotgun (WGS) entry which is preliminary data.</text>
</comment>
<organism evidence="3 4">
    <name type="scientific">Streptococcus caprae</name>
    <dbReference type="NCBI Taxonomy" id="1640501"/>
    <lineage>
        <taxon>Bacteria</taxon>
        <taxon>Bacillati</taxon>
        <taxon>Bacillota</taxon>
        <taxon>Bacilli</taxon>
        <taxon>Lactobacillales</taxon>
        <taxon>Streptococcaceae</taxon>
        <taxon>Streptococcus</taxon>
    </lineage>
</organism>
<gene>
    <name evidence="3" type="ORF">ACFORF_07680</name>
</gene>
<keyword evidence="4" id="KW-1185">Reference proteome</keyword>